<reference evidence="2 3" key="1">
    <citation type="journal article" date="2012" name="Genet. Mol. Biol.">
        <title>Analysis of 16S rRNA and mxaF genes revealing insights into Methylobacterium niche-specific plant association.</title>
        <authorList>
            <person name="Dourado M.N."/>
            <person name="Andreote F.D."/>
            <person name="Dini-Andreote F."/>
            <person name="Conti R."/>
            <person name="Araujo J.M."/>
            <person name="Araujo W.L."/>
        </authorList>
    </citation>
    <scope>NUCLEOTIDE SEQUENCE [LARGE SCALE GENOMIC DNA]</scope>
    <source>
        <strain evidence="2 3">SR1.6/6</strain>
    </source>
</reference>
<evidence type="ECO:0000313" key="2">
    <source>
        <dbReference type="EMBL" id="QGY02024.1"/>
    </source>
</evidence>
<protein>
    <submittedName>
        <fullName evidence="2">Uncharacterized protein</fullName>
    </submittedName>
</protein>
<proteinExistence type="predicted"/>
<organism evidence="2 3">
    <name type="scientific">Methylobacterium mesophilicum SR1.6/6</name>
    <dbReference type="NCBI Taxonomy" id="908290"/>
    <lineage>
        <taxon>Bacteria</taxon>
        <taxon>Pseudomonadati</taxon>
        <taxon>Pseudomonadota</taxon>
        <taxon>Alphaproteobacteria</taxon>
        <taxon>Hyphomicrobiales</taxon>
        <taxon>Methylobacteriaceae</taxon>
        <taxon>Methylobacterium</taxon>
    </lineage>
</organism>
<accession>A0A6B9FLJ0</accession>
<sequence length="98" mass="10851">MEPTAADWDARVERLTGRLPVRVRDAVTWLRRPSRRPVRLVAALALIGGGVLSFLPVLGLWMLPLGLALLSEDIPALKPRLEALARAVERAVSRLRKP</sequence>
<evidence type="ECO:0000256" key="1">
    <source>
        <dbReference type="SAM" id="Phobius"/>
    </source>
</evidence>
<dbReference type="RefSeq" id="WP_010684798.1">
    <property type="nucleotide sequence ID" value="NZ_CP043538.1"/>
</dbReference>
<gene>
    <name evidence="2" type="ORF">MMSR116_09120</name>
</gene>
<keyword evidence="1" id="KW-1133">Transmembrane helix</keyword>
<dbReference type="KEGG" id="mmes:MMSR116_09120"/>
<name>A0A6B9FLJ0_9HYPH</name>
<keyword evidence="1" id="KW-0812">Transmembrane</keyword>
<keyword evidence="1" id="KW-0472">Membrane</keyword>
<dbReference type="AlphaFoldDB" id="A0A6B9FLJ0"/>
<reference evidence="2 3" key="2">
    <citation type="journal article" date="2013" name="Genome Announc.">
        <title>Draft Genome Sequence of Methylobacterium mesophilicum Strain SR1.6/6, Isolated from Citrus sinensis.</title>
        <authorList>
            <person name="Marinho Almeida D."/>
            <person name="Dini-Andreote F."/>
            <person name="Camargo Neves A.A."/>
            <person name="Juca Ramos R.T."/>
            <person name="Andreote F.D."/>
            <person name="Carneiro A.R."/>
            <person name="Oliveira de Souza Lima A."/>
            <person name="Caracciolo Gomes de Sa P.H."/>
            <person name="Ribeiro Barbosa M.S."/>
            <person name="Araujo W.L."/>
            <person name="Silva A."/>
        </authorList>
    </citation>
    <scope>NUCLEOTIDE SEQUENCE [LARGE SCALE GENOMIC DNA]</scope>
    <source>
        <strain evidence="2 3">SR1.6/6</strain>
    </source>
</reference>
<dbReference type="Proteomes" id="UP000012488">
    <property type="component" value="Chromosome"/>
</dbReference>
<dbReference type="EMBL" id="CP043538">
    <property type="protein sequence ID" value="QGY02024.1"/>
    <property type="molecule type" value="Genomic_DNA"/>
</dbReference>
<feature type="transmembrane region" description="Helical" evidence="1">
    <location>
        <begin position="40"/>
        <end position="63"/>
    </location>
</feature>
<evidence type="ECO:0000313" key="3">
    <source>
        <dbReference type="Proteomes" id="UP000012488"/>
    </source>
</evidence>